<dbReference type="CDD" id="cd06410">
    <property type="entry name" value="PB1_UP2"/>
    <property type="match status" value="1"/>
</dbReference>
<dbReference type="InParanoid" id="A0A1Q3B5J4"/>
<reference evidence="4" key="1">
    <citation type="submission" date="2016-04" db="EMBL/GenBank/DDBJ databases">
        <title>Cephalotus genome sequencing.</title>
        <authorList>
            <person name="Fukushima K."/>
            <person name="Hasebe M."/>
            <person name="Fang X."/>
        </authorList>
    </citation>
    <scope>NUCLEOTIDE SEQUENCE [LARGE SCALE GENOMIC DNA]</scope>
    <source>
        <strain evidence="4">cv. St1</strain>
    </source>
</reference>
<protein>
    <submittedName>
        <fullName evidence="3">PB1 domain-containing protein</fullName>
    </submittedName>
</protein>
<evidence type="ECO:0000313" key="3">
    <source>
        <dbReference type="EMBL" id="GAV63268.1"/>
    </source>
</evidence>
<proteinExistence type="predicted"/>
<dbReference type="SUPFAM" id="SSF54277">
    <property type="entry name" value="CAD &amp; PB1 domains"/>
    <property type="match status" value="1"/>
</dbReference>
<name>A0A1Q3B5J4_CEPFO</name>
<dbReference type="InterPro" id="IPR000270">
    <property type="entry name" value="PB1_dom"/>
</dbReference>
<evidence type="ECO:0000259" key="2">
    <source>
        <dbReference type="SMART" id="SM00666"/>
    </source>
</evidence>
<evidence type="ECO:0000313" key="4">
    <source>
        <dbReference type="Proteomes" id="UP000187406"/>
    </source>
</evidence>
<organism evidence="3 4">
    <name type="scientific">Cephalotus follicularis</name>
    <name type="common">Albany pitcher plant</name>
    <dbReference type="NCBI Taxonomy" id="3775"/>
    <lineage>
        <taxon>Eukaryota</taxon>
        <taxon>Viridiplantae</taxon>
        <taxon>Streptophyta</taxon>
        <taxon>Embryophyta</taxon>
        <taxon>Tracheophyta</taxon>
        <taxon>Spermatophyta</taxon>
        <taxon>Magnoliopsida</taxon>
        <taxon>eudicotyledons</taxon>
        <taxon>Gunneridae</taxon>
        <taxon>Pentapetalae</taxon>
        <taxon>rosids</taxon>
        <taxon>fabids</taxon>
        <taxon>Oxalidales</taxon>
        <taxon>Cephalotaceae</taxon>
        <taxon>Cephalotus</taxon>
    </lineage>
</organism>
<comment type="caution">
    <text evidence="3">The sequence shown here is derived from an EMBL/GenBank/DDBJ whole genome shotgun (WGS) entry which is preliminary data.</text>
</comment>
<dbReference type="PANTHER" id="PTHR31066:SF47">
    <property type="entry name" value="PB1 DOMAIN-CONTAINING PROTEIN"/>
    <property type="match status" value="1"/>
</dbReference>
<dbReference type="Proteomes" id="UP000187406">
    <property type="component" value="Unassembled WGS sequence"/>
</dbReference>
<dbReference type="OrthoDB" id="1882326at2759"/>
<dbReference type="EMBL" id="BDDD01000302">
    <property type="protein sequence ID" value="GAV63268.1"/>
    <property type="molecule type" value="Genomic_DNA"/>
</dbReference>
<feature type="domain" description="PB1" evidence="2">
    <location>
        <begin position="32"/>
        <end position="118"/>
    </location>
</feature>
<feature type="compositionally biased region" description="Polar residues" evidence="1">
    <location>
        <begin position="154"/>
        <end position="182"/>
    </location>
</feature>
<dbReference type="PANTHER" id="PTHR31066">
    <property type="entry name" value="OS05G0427100 PROTEIN-RELATED"/>
    <property type="match status" value="1"/>
</dbReference>
<dbReference type="SMART" id="SM00666">
    <property type="entry name" value="PB1"/>
    <property type="match status" value="1"/>
</dbReference>
<dbReference type="Pfam" id="PF00564">
    <property type="entry name" value="PB1"/>
    <property type="match status" value="1"/>
</dbReference>
<dbReference type="InterPro" id="IPR053198">
    <property type="entry name" value="Gynoecium_Dev_Regulator"/>
</dbReference>
<evidence type="ECO:0000256" key="1">
    <source>
        <dbReference type="SAM" id="MobiDB-lite"/>
    </source>
</evidence>
<dbReference type="FunCoup" id="A0A1Q3B5J4">
    <property type="interactions" value="90"/>
</dbReference>
<dbReference type="AlphaFoldDB" id="A0A1Q3B5J4"/>
<feature type="region of interest" description="Disordered" evidence="1">
    <location>
        <begin position="154"/>
        <end position="184"/>
    </location>
</feature>
<gene>
    <name evidence="3" type="ORF">CFOL_v3_06788</name>
</gene>
<sequence>MAGEGGEESASSSPKGRVKFMCSHGGKILPRPADGHLKYVGGETRVVAVRRDINFSELMKKLSTIFHGDVVLKYQILPEDLDALVSVKNDEDVKHMIEEHDRHESEGTPKLRAFLFTANSAVIENHMASVDHHAVEQRYIDAINGITRTPTSSGKVTPINANRPSFSINSSACTSPKSTSPDGHTVSHMLPESLLMNGYQNVRFQMHKVHSSPSLVSLNTTPYQSINLGNQPIYQQHHPYYQNHQQHHSHHRPPQDPHIAAVTHERLSPALSMGQAEFARVAAGHGSSHYYVTNRNQLESGGYNRYGHYDECSVHGCARLDRSESLPRTPRKTMWENSMGQDFGLSSRVEEWK</sequence>
<dbReference type="Gene3D" id="3.10.20.90">
    <property type="entry name" value="Phosphatidylinositol 3-kinase Catalytic Subunit, Chain A, domain 1"/>
    <property type="match status" value="1"/>
</dbReference>
<accession>A0A1Q3B5J4</accession>
<keyword evidence="4" id="KW-1185">Reference proteome</keyword>